<evidence type="ECO:0000313" key="7">
    <source>
        <dbReference type="RefSeq" id="XP_007445409.2"/>
    </source>
</evidence>
<dbReference type="Proteomes" id="UP000695026">
    <property type="component" value="Unplaced"/>
</dbReference>
<dbReference type="Gene3D" id="3.40.50.300">
    <property type="entry name" value="P-loop containing nucleotide triphosphate hydrolases"/>
    <property type="match status" value="1"/>
</dbReference>
<dbReference type="OrthoDB" id="8954335at2759"/>
<evidence type="ECO:0000256" key="2">
    <source>
        <dbReference type="ARBA" id="ARBA00022741"/>
    </source>
</evidence>
<dbReference type="InterPro" id="IPR006703">
    <property type="entry name" value="G_AIG1"/>
</dbReference>
<keyword evidence="2" id="KW-0547">Nucleotide-binding</keyword>
<keyword evidence="4" id="KW-0732">Signal</keyword>
<evidence type="ECO:0000256" key="1">
    <source>
        <dbReference type="ARBA" id="ARBA00008535"/>
    </source>
</evidence>
<reference evidence="7 8" key="1">
    <citation type="submission" date="2025-04" db="UniProtKB">
        <authorList>
            <consortium name="RefSeq"/>
        </authorList>
    </citation>
    <scope>IDENTIFICATION</scope>
    <source>
        <tissue evidence="7 8">Liver</tissue>
    </source>
</reference>
<feature type="signal peptide" evidence="4">
    <location>
        <begin position="1"/>
        <end position="23"/>
    </location>
</feature>
<dbReference type="RefSeq" id="XP_015746921.1">
    <property type="nucleotide sequence ID" value="XM_015891435.2"/>
</dbReference>
<dbReference type="SUPFAM" id="SSF52540">
    <property type="entry name" value="P-loop containing nucleoside triphosphate hydrolases"/>
    <property type="match status" value="1"/>
</dbReference>
<protein>
    <submittedName>
        <fullName evidence="8">GTPase IMAP family member 4-like isoform X1</fullName>
    </submittedName>
    <submittedName>
        <fullName evidence="7">GTPase IMAP family member 4-like isoform X2</fullName>
    </submittedName>
</protein>
<dbReference type="AlphaFoldDB" id="A0A9F2RF56"/>
<dbReference type="PANTHER" id="PTHR10903:SF170">
    <property type="entry name" value="GTPASE IMAP FAMILY MEMBER 7"/>
    <property type="match status" value="1"/>
</dbReference>
<dbReference type="CDD" id="cd01852">
    <property type="entry name" value="AIG1"/>
    <property type="match status" value="1"/>
</dbReference>
<dbReference type="InterPro" id="IPR027417">
    <property type="entry name" value="P-loop_NTPase"/>
</dbReference>
<evidence type="ECO:0000313" key="8">
    <source>
        <dbReference type="RefSeq" id="XP_015746921.1"/>
    </source>
</evidence>
<dbReference type="RefSeq" id="XP_007445409.2">
    <property type="nucleotide sequence ID" value="XM_007445347.3"/>
</dbReference>
<evidence type="ECO:0000256" key="4">
    <source>
        <dbReference type="SAM" id="SignalP"/>
    </source>
</evidence>
<evidence type="ECO:0000256" key="3">
    <source>
        <dbReference type="ARBA" id="ARBA00023134"/>
    </source>
</evidence>
<dbReference type="GeneID" id="103065463"/>
<dbReference type="OMA" id="MEYMIIL"/>
<feature type="domain" description="AIG1-type G" evidence="5">
    <location>
        <begin position="33"/>
        <end position="238"/>
    </location>
</feature>
<dbReference type="PROSITE" id="PS51720">
    <property type="entry name" value="G_AIG1"/>
    <property type="match status" value="1"/>
</dbReference>
<keyword evidence="3" id="KW-0342">GTP-binding</keyword>
<proteinExistence type="inferred from homology"/>
<dbReference type="KEGG" id="pbi:103065463"/>
<gene>
    <name evidence="7 8" type="primary">LOC103065463</name>
</gene>
<evidence type="ECO:0000259" key="5">
    <source>
        <dbReference type="PROSITE" id="PS51720"/>
    </source>
</evidence>
<dbReference type="PANTHER" id="PTHR10903">
    <property type="entry name" value="GTPASE, IMAP FAMILY MEMBER-RELATED"/>
    <property type="match status" value="1"/>
</dbReference>
<feature type="chain" id="PRO_5044698245" evidence="4">
    <location>
        <begin position="24"/>
        <end position="246"/>
    </location>
</feature>
<keyword evidence="6" id="KW-1185">Reference proteome</keyword>
<organism evidence="6 7">
    <name type="scientific">Python bivittatus</name>
    <name type="common">Burmese python</name>
    <name type="synonym">Python molurus bivittatus</name>
    <dbReference type="NCBI Taxonomy" id="176946"/>
    <lineage>
        <taxon>Eukaryota</taxon>
        <taxon>Metazoa</taxon>
        <taxon>Chordata</taxon>
        <taxon>Craniata</taxon>
        <taxon>Vertebrata</taxon>
        <taxon>Euteleostomi</taxon>
        <taxon>Lepidosauria</taxon>
        <taxon>Squamata</taxon>
        <taxon>Bifurcata</taxon>
        <taxon>Unidentata</taxon>
        <taxon>Episquamata</taxon>
        <taxon>Toxicofera</taxon>
        <taxon>Serpentes</taxon>
        <taxon>Henophidia</taxon>
        <taxon>Pythonidae</taxon>
        <taxon>Python</taxon>
    </lineage>
</organism>
<dbReference type="GO" id="GO:0005525">
    <property type="term" value="F:GTP binding"/>
    <property type="evidence" value="ECO:0007669"/>
    <property type="project" value="UniProtKB-KW"/>
</dbReference>
<name>A0A9F2RF56_PYTBI</name>
<comment type="similarity">
    <text evidence="1">Belongs to the TRAFAC class TrmE-Era-EngA-EngB-Septin-like GTPase superfamily. AIG1/Toc34/Toc159-like paraseptin GTPase family. IAN subfamily.</text>
</comment>
<accession>A0A9F2RF56</accession>
<dbReference type="FunFam" id="3.40.50.300:FF:000366">
    <property type="entry name" value="GTPase, IMAP family member 2"/>
    <property type="match status" value="1"/>
</dbReference>
<sequence>MSLWVISGCLLAFLLALYYLLQTDPPSSVRLPAKELRIVLVGKTGVGKSTTGNSILRSGNFVSKMSSRSTTQMCEKGEVIRRGRKIVVVDTPGFFDTTLPPTEIAEEVKKCVSFTHPGPHVIIQVLRPGAFSREEQQVAEIIRGIFSLKAKAYLIMLFTRKSDLPGGSLEQFLHNADEVLLDQIAQCGNRFLAFDNKARGREQEVQIDELIQMIDNLVKRNRALGAPHYTKDMLEQDQRNRSCVIL</sequence>
<dbReference type="Pfam" id="PF04548">
    <property type="entry name" value="AIG1"/>
    <property type="match status" value="1"/>
</dbReference>
<dbReference type="InterPro" id="IPR045058">
    <property type="entry name" value="GIMA/IAN/Toc"/>
</dbReference>
<evidence type="ECO:0000313" key="6">
    <source>
        <dbReference type="Proteomes" id="UP000695026"/>
    </source>
</evidence>